<proteinExistence type="predicted"/>
<name>A0ABX8TKM8_9CAUL</name>
<dbReference type="EMBL" id="CP080034">
    <property type="protein sequence ID" value="QYC11780.1"/>
    <property type="molecule type" value="Genomic_DNA"/>
</dbReference>
<accession>A0ABX8TKM8</accession>
<evidence type="ECO:0008006" key="3">
    <source>
        <dbReference type="Google" id="ProtNLM"/>
    </source>
</evidence>
<organism evidence="1 2">
    <name type="scientific">Brevundimonas nasdae</name>
    <dbReference type="NCBI Taxonomy" id="172043"/>
    <lineage>
        <taxon>Bacteria</taxon>
        <taxon>Pseudomonadati</taxon>
        <taxon>Pseudomonadota</taxon>
        <taxon>Alphaproteobacteria</taxon>
        <taxon>Caulobacterales</taxon>
        <taxon>Caulobacteraceae</taxon>
        <taxon>Brevundimonas</taxon>
    </lineage>
</organism>
<protein>
    <recommendedName>
        <fullName evidence="3">Antitoxin</fullName>
    </recommendedName>
</protein>
<sequence length="94" mass="10514">MADGFDIHLNEEQAQRLKLVAEAAGVDPAAYAVQVLEEAIEAGGSIGLQEYPAHWVQEDEERWVEYERTGETVPLEDALRDFHAHLAKRLAEKA</sequence>
<dbReference type="RefSeq" id="WP_219354301.1">
    <property type="nucleotide sequence ID" value="NZ_CP080034.1"/>
</dbReference>
<reference evidence="1 2" key="1">
    <citation type="submission" date="2021-07" db="EMBL/GenBank/DDBJ databases">
        <title>Isolation and characterization of bacteria from a gold mining with a capacity of golden bioaccumulation.</title>
        <authorList>
            <person name="Yang X.J."/>
        </authorList>
    </citation>
    <scope>NUCLEOTIDE SEQUENCE [LARGE SCALE GENOMIC DNA]</scope>
    <source>
        <strain evidence="1 2">Au29</strain>
    </source>
</reference>
<dbReference type="GeneID" id="94375101"/>
<dbReference type="Proteomes" id="UP000824334">
    <property type="component" value="Chromosome"/>
</dbReference>
<keyword evidence="2" id="KW-1185">Reference proteome</keyword>
<evidence type="ECO:0000313" key="2">
    <source>
        <dbReference type="Proteomes" id="UP000824334"/>
    </source>
</evidence>
<gene>
    <name evidence="1" type="ORF">KWG56_07480</name>
</gene>
<evidence type="ECO:0000313" key="1">
    <source>
        <dbReference type="EMBL" id="QYC11780.1"/>
    </source>
</evidence>